<keyword evidence="3" id="KW-1003">Cell membrane</keyword>
<keyword evidence="13 15" id="KW-0407">Ion channel</keyword>
<organism evidence="16 17">
    <name type="scientific">Paramuricea clavata</name>
    <name type="common">Red gorgonian</name>
    <name type="synonym">Violescent sea-whip</name>
    <dbReference type="NCBI Taxonomy" id="317549"/>
    <lineage>
        <taxon>Eukaryota</taxon>
        <taxon>Metazoa</taxon>
        <taxon>Cnidaria</taxon>
        <taxon>Anthozoa</taxon>
        <taxon>Octocorallia</taxon>
        <taxon>Malacalcyonacea</taxon>
        <taxon>Plexauridae</taxon>
        <taxon>Paramuricea</taxon>
    </lineage>
</organism>
<keyword evidence="8 15" id="KW-0472">Membrane</keyword>
<feature type="transmembrane region" description="Helical" evidence="15">
    <location>
        <begin position="245"/>
        <end position="265"/>
    </location>
</feature>
<dbReference type="InterPro" id="IPR006201">
    <property type="entry name" value="Neur_channel"/>
</dbReference>
<dbReference type="OrthoDB" id="5975154at2759"/>
<keyword evidence="9" id="KW-1015">Disulfide bond</keyword>
<keyword evidence="17" id="KW-1185">Reference proteome</keyword>
<evidence type="ECO:0000256" key="6">
    <source>
        <dbReference type="ARBA" id="ARBA00023018"/>
    </source>
</evidence>
<sequence length="474" mass="54011">MIYKCAQGVTFVVLGIMCLFGARTEGMTTVNEAELKLMTKLFPHSATFMKDVLPVKDKNNSVNVSLQIALRQIMDIHEKTQVIILSVWIRQYWNNPMLAWNSSEYLNISAINVDKNLVWVPDMCLYNTADDSGSLYQSLDTKIIVTSDGNCTWLAPIILKSECKIDVEFFPFDEQSCLLQFGSWTYSSLSIDVHPKEKQADLGSYITNGEWDIIDIRAKRHEDFYPCCEEPYPSIIFTVRVRRRMLYYVSNLIIPCAVIAALAFLSFYLPVDSGERISLVITVLLAMTVYMLMVSNSMPPTSEVIPLIGKYYLAVMIEIALCLVATCMTIRWHHNDTPMPRWLHSMVVRVCGKVFCANGSERPFLDAPSPNSYNVNNNQMALATRSEYQHPNSTNTRTVQLREITSNPTTDMESIYKNLSVLSKKAESDETEEGIRHDWKKAAQVLDRLFFVIFLVTFILFSVIIFTAIPNYDS</sequence>
<dbReference type="PRINTS" id="PR00254">
    <property type="entry name" value="NICOTINICR"/>
</dbReference>
<evidence type="ECO:0000256" key="8">
    <source>
        <dbReference type="ARBA" id="ARBA00023136"/>
    </source>
</evidence>
<dbReference type="PRINTS" id="PR00252">
    <property type="entry name" value="NRIONCHANNEL"/>
</dbReference>
<dbReference type="SUPFAM" id="SSF90112">
    <property type="entry name" value="Neurotransmitter-gated ion-channel transmembrane pore"/>
    <property type="match status" value="1"/>
</dbReference>
<gene>
    <name evidence="16" type="ORF">PACLA_8A023310</name>
</gene>
<evidence type="ECO:0000256" key="7">
    <source>
        <dbReference type="ARBA" id="ARBA00023065"/>
    </source>
</evidence>
<feature type="chain" id="PRO_5040558255" evidence="15">
    <location>
        <begin position="27"/>
        <end position="474"/>
    </location>
</feature>
<evidence type="ECO:0000256" key="12">
    <source>
        <dbReference type="ARBA" id="ARBA00023286"/>
    </source>
</evidence>
<keyword evidence="6" id="KW-0770">Synapse</keyword>
<dbReference type="PROSITE" id="PS00236">
    <property type="entry name" value="NEUROTR_ION_CHANNEL"/>
    <property type="match status" value="1"/>
</dbReference>
<dbReference type="AlphaFoldDB" id="A0A7D9L7H2"/>
<dbReference type="NCBIfam" id="TIGR00860">
    <property type="entry name" value="LIC"/>
    <property type="match status" value="1"/>
</dbReference>
<evidence type="ECO:0000256" key="5">
    <source>
        <dbReference type="ARBA" id="ARBA00022989"/>
    </source>
</evidence>
<evidence type="ECO:0000256" key="15">
    <source>
        <dbReference type="RuleBase" id="RU000687"/>
    </source>
</evidence>
<dbReference type="InterPro" id="IPR002394">
    <property type="entry name" value="Nicotinic_acetylcholine_rcpt"/>
</dbReference>
<feature type="transmembrane region" description="Helical" evidence="15">
    <location>
        <begin position="311"/>
        <end position="332"/>
    </location>
</feature>
<evidence type="ECO:0000256" key="13">
    <source>
        <dbReference type="ARBA" id="ARBA00023303"/>
    </source>
</evidence>
<keyword evidence="7 15" id="KW-0406">Ion transport</keyword>
<keyword evidence="10 16" id="KW-0675">Receptor</keyword>
<dbReference type="GO" id="GO:0022848">
    <property type="term" value="F:acetylcholine-gated monoatomic cation-selective channel activity"/>
    <property type="evidence" value="ECO:0007669"/>
    <property type="project" value="InterPro"/>
</dbReference>
<dbReference type="FunFam" id="1.20.58.390:FF:000043">
    <property type="entry name" value="AcetylCholine Receptor"/>
    <property type="match status" value="1"/>
</dbReference>
<evidence type="ECO:0000256" key="9">
    <source>
        <dbReference type="ARBA" id="ARBA00023157"/>
    </source>
</evidence>
<keyword evidence="12" id="KW-1071">Ligand-gated ion channel</keyword>
<dbReference type="InterPro" id="IPR018000">
    <property type="entry name" value="Neurotransmitter_ion_chnl_CS"/>
</dbReference>
<dbReference type="Gene3D" id="2.70.170.10">
    <property type="entry name" value="Neurotransmitter-gated ion-channel ligand-binding domain"/>
    <property type="match status" value="1"/>
</dbReference>
<dbReference type="PANTHER" id="PTHR18945">
    <property type="entry name" value="NEUROTRANSMITTER GATED ION CHANNEL"/>
    <property type="match status" value="1"/>
</dbReference>
<evidence type="ECO:0000256" key="2">
    <source>
        <dbReference type="ARBA" id="ARBA00022448"/>
    </source>
</evidence>
<dbReference type="InterPro" id="IPR006029">
    <property type="entry name" value="Neurotrans-gated_channel_TM"/>
</dbReference>
<reference evidence="16" key="1">
    <citation type="submission" date="2020-04" db="EMBL/GenBank/DDBJ databases">
        <authorList>
            <person name="Alioto T."/>
            <person name="Alioto T."/>
            <person name="Gomez Garrido J."/>
        </authorList>
    </citation>
    <scope>NUCLEOTIDE SEQUENCE</scope>
    <source>
        <strain evidence="16">A484AB</strain>
    </source>
</reference>
<dbReference type="Gene3D" id="1.20.58.390">
    <property type="entry name" value="Neurotransmitter-gated ion-channel transmembrane domain"/>
    <property type="match status" value="2"/>
</dbReference>
<dbReference type="InterPro" id="IPR036734">
    <property type="entry name" value="Neur_chan_lig-bd_sf"/>
</dbReference>
<dbReference type="InterPro" id="IPR006202">
    <property type="entry name" value="Neur_chan_lig-bd"/>
</dbReference>
<evidence type="ECO:0000313" key="16">
    <source>
        <dbReference type="EMBL" id="CAB4028508.1"/>
    </source>
</evidence>
<comment type="caution">
    <text evidence="16">The sequence shown here is derived from an EMBL/GenBank/DDBJ whole genome shotgun (WGS) entry which is preliminary data.</text>
</comment>
<dbReference type="SUPFAM" id="SSF63712">
    <property type="entry name" value="Nicotinic receptor ligand binding domain-like"/>
    <property type="match status" value="1"/>
</dbReference>
<evidence type="ECO:0000256" key="1">
    <source>
        <dbReference type="ARBA" id="ARBA00009237"/>
    </source>
</evidence>
<keyword evidence="15" id="KW-0732">Signal</keyword>
<evidence type="ECO:0000313" key="17">
    <source>
        <dbReference type="Proteomes" id="UP001152795"/>
    </source>
</evidence>
<keyword evidence="11" id="KW-0325">Glycoprotein</keyword>
<keyword evidence="4 15" id="KW-0812">Transmembrane</keyword>
<accession>A0A7D9L7H2</accession>
<dbReference type="InterPro" id="IPR036719">
    <property type="entry name" value="Neuro-gated_channel_TM_sf"/>
</dbReference>
<evidence type="ECO:0000256" key="3">
    <source>
        <dbReference type="ARBA" id="ARBA00022475"/>
    </source>
</evidence>
<keyword evidence="2 15" id="KW-0813">Transport</keyword>
<dbReference type="Pfam" id="PF02932">
    <property type="entry name" value="Neur_chan_memb"/>
    <property type="match status" value="1"/>
</dbReference>
<feature type="signal peptide" evidence="15">
    <location>
        <begin position="1"/>
        <end position="26"/>
    </location>
</feature>
<feature type="transmembrane region" description="Helical" evidence="15">
    <location>
        <begin position="449"/>
        <end position="469"/>
    </location>
</feature>
<dbReference type="GO" id="GO:0004888">
    <property type="term" value="F:transmembrane signaling receptor activity"/>
    <property type="evidence" value="ECO:0007669"/>
    <property type="project" value="InterPro"/>
</dbReference>
<evidence type="ECO:0000256" key="4">
    <source>
        <dbReference type="ARBA" id="ARBA00022692"/>
    </source>
</evidence>
<dbReference type="GO" id="GO:0045211">
    <property type="term" value="C:postsynaptic membrane"/>
    <property type="evidence" value="ECO:0007669"/>
    <property type="project" value="InterPro"/>
</dbReference>
<comment type="similarity">
    <text evidence="1">Belongs to the ligand-gated ion channel (TC 1.A.9) family. Acetylcholine receptor (TC 1.A.9.1) subfamily.</text>
</comment>
<feature type="transmembrane region" description="Helical" evidence="15">
    <location>
        <begin position="277"/>
        <end position="299"/>
    </location>
</feature>
<evidence type="ECO:0000256" key="11">
    <source>
        <dbReference type="ARBA" id="ARBA00023180"/>
    </source>
</evidence>
<dbReference type="InterPro" id="IPR038050">
    <property type="entry name" value="Neuro_actylchol_rec"/>
</dbReference>
<comment type="subcellular location">
    <subcellularLocation>
        <location evidence="14">Synaptic cell membrane</location>
        <topology evidence="14">Multi-pass membrane protein</topology>
    </subcellularLocation>
</comment>
<proteinExistence type="inferred from homology"/>
<keyword evidence="5 15" id="KW-1133">Transmembrane helix</keyword>
<evidence type="ECO:0000256" key="14">
    <source>
        <dbReference type="ARBA" id="ARBA00034099"/>
    </source>
</evidence>
<dbReference type="FunFam" id="2.70.170.10:FF:000016">
    <property type="entry name" value="Nicotinic acetylcholine receptor subunit"/>
    <property type="match status" value="1"/>
</dbReference>
<evidence type="ECO:0000256" key="10">
    <source>
        <dbReference type="ARBA" id="ARBA00023170"/>
    </source>
</evidence>
<dbReference type="Proteomes" id="UP001152795">
    <property type="component" value="Unassembled WGS sequence"/>
</dbReference>
<dbReference type="CDD" id="cd19051">
    <property type="entry name" value="LGIC_TM_cation"/>
    <property type="match status" value="1"/>
</dbReference>
<name>A0A7D9L7H2_PARCT</name>
<protein>
    <submittedName>
        <fullName evidence="16">Neuronal acetylcholine receptor subunit alpha-3-like isoform X2</fullName>
    </submittedName>
</protein>
<dbReference type="EMBL" id="CACRXK020015524">
    <property type="protein sequence ID" value="CAB4028508.1"/>
    <property type="molecule type" value="Genomic_DNA"/>
</dbReference>
<dbReference type="Pfam" id="PF02931">
    <property type="entry name" value="Neur_chan_LBD"/>
    <property type="match status" value="1"/>
</dbReference>
<dbReference type="CDD" id="cd18997">
    <property type="entry name" value="LGIC_ECD_nAChR"/>
    <property type="match status" value="1"/>
</dbReference>